<proteinExistence type="predicted"/>
<keyword evidence="1" id="KW-1133">Transmembrane helix</keyword>
<dbReference type="Proteomes" id="UP000266426">
    <property type="component" value="Unassembled WGS sequence"/>
</dbReference>
<evidence type="ECO:0000313" key="3">
    <source>
        <dbReference type="Proteomes" id="UP000266426"/>
    </source>
</evidence>
<accession>A0A3A4QX30</accession>
<dbReference type="AlphaFoldDB" id="A0A3A4QX30"/>
<keyword evidence="1" id="KW-0472">Membrane</keyword>
<sequence length="143" mass="16661">MRKKVNFSMVRALSTFMALVIFGVVVCLLFVWQKNQIVKSGYRINKLRARIEELDELINRTELKVEALKSPDKVLVHLNEDFMLTTSDRIVHLASISRDVFDNSDDVSFDTQLAQGRPSLWKWLLSFIKREKNEQASSLVYLR</sequence>
<comment type="caution">
    <text evidence="2">The sequence shown here is derived from an EMBL/GenBank/DDBJ whole genome shotgun (WGS) entry which is preliminary data.</text>
</comment>
<reference evidence="2 3" key="1">
    <citation type="journal article" date="2017" name="ISME J.">
        <title>Energy and carbon metabolisms in a deep terrestrial subsurface fluid microbial community.</title>
        <authorList>
            <person name="Momper L."/>
            <person name="Jungbluth S.P."/>
            <person name="Lee M.D."/>
            <person name="Amend J.P."/>
        </authorList>
    </citation>
    <scope>NUCLEOTIDE SEQUENCE [LARGE SCALE GENOMIC DNA]</scope>
    <source>
        <strain evidence="2">SURF_26</strain>
    </source>
</reference>
<organism evidence="2 3">
    <name type="scientific">Candidatus Auribacter fodinae</name>
    <dbReference type="NCBI Taxonomy" id="2093366"/>
    <lineage>
        <taxon>Bacteria</taxon>
        <taxon>Pseudomonadati</taxon>
        <taxon>Candidatus Auribacterota</taxon>
        <taxon>Candidatus Auribacteria</taxon>
        <taxon>Candidatus Auribacterales</taxon>
        <taxon>Candidatus Auribacteraceae</taxon>
        <taxon>Candidatus Auribacter</taxon>
    </lineage>
</organism>
<feature type="transmembrane region" description="Helical" evidence="1">
    <location>
        <begin position="12"/>
        <end position="32"/>
    </location>
</feature>
<evidence type="ECO:0008006" key="4">
    <source>
        <dbReference type="Google" id="ProtNLM"/>
    </source>
</evidence>
<evidence type="ECO:0000256" key="1">
    <source>
        <dbReference type="SAM" id="Phobius"/>
    </source>
</evidence>
<name>A0A3A4QX30_9BACT</name>
<evidence type="ECO:0000313" key="2">
    <source>
        <dbReference type="EMBL" id="RJP58465.1"/>
    </source>
</evidence>
<dbReference type="EMBL" id="QZJZ01000066">
    <property type="protein sequence ID" value="RJP58465.1"/>
    <property type="molecule type" value="Genomic_DNA"/>
</dbReference>
<protein>
    <recommendedName>
        <fullName evidence="4">Cell division protein FtsL</fullName>
    </recommendedName>
</protein>
<gene>
    <name evidence="2" type="ORF">C4541_07860</name>
</gene>
<keyword evidence="1" id="KW-0812">Transmembrane</keyword>